<dbReference type="Proteomes" id="UP001286174">
    <property type="component" value="Unassembled WGS sequence"/>
</dbReference>
<evidence type="ECO:0008006" key="7">
    <source>
        <dbReference type="Google" id="ProtNLM"/>
    </source>
</evidence>
<comment type="caution">
    <text evidence="5">The sequence shown here is derived from an EMBL/GenBank/DDBJ whole genome shotgun (WGS) entry which is preliminary data.</text>
</comment>
<keyword evidence="4" id="KW-0812">Transmembrane</keyword>
<reference evidence="5 6" key="1">
    <citation type="submission" date="2022-03" db="EMBL/GenBank/DDBJ databases">
        <title>Novel taxa within the pig intestine.</title>
        <authorList>
            <person name="Wylensek D."/>
            <person name="Bishof K."/>
            <person name="Afrizal A."/>
            <person name="Clavel T."/>
        </authorList>
    </citation>
    <scope>NUCLEOTIDE SEQUENCE [LARGE SCALE GENOMIC DNA]</scope>
    <source>
        <strain evidence="5 6">CLA-KB-P133</strain>
    </source>
</reference>
<evidence type="ECO:0000256" key="3">
    <source>
        <dbReference type="SAM" id="MobiDB-lite"/>
    </source>
</evidence>
<dbReference type="Gene3D" id="2.40.420.20">
    <property type="match status" value="1"/>
</dbReference>
<feature type="region of interest" description="Disordered" evidence="3">
    <location>
        <begin position="137"/>
        <end position="160"/>
    </location>
</feature>
<proteinExistence type="predicted"/>
<sequence length="561" mass="60617">MKKKGMIITVCIAAAITGSIGGLLLYRRNNTKTTVVRAGDIASTGLSNDSSLYGIIYEADNQSVYNDGTAQITEVYVSQGQQVHAGDKLLAYDLTSLQLSVEMKKLAVQQAQNTLAGEQQKLNVLKNTQPIVEPVVMPTPEPTLAPVPTPTPLPEPQQDHDAWNIITDDDKCIYHPVSEPSPTASASTSPEPSPSSSASSVPSASPSPSASAVPEGLAADNPIRFIVQKDGIIAGSLFNKYRTKDPAVYLSFEIWEDNTVEKGKQPLSQWLVRTDLLPECSDTDQWYVLTHQMVETQSAEPVQEEKTVSSETDAEAVQDGYTASELAKAIRSQVKAVKDADLNVRRAQLDLKTAQESLDDGVVYARRDGIVTKVSDPADPPQDGTAFLTLSTSSGTYIQSALSELQLDKVKIGDTVTVTDWNTGSVYMGAVASIDTDPTDSNSYSGMGNPNVSYYNFYIQVDEQMPNDAGSGVSVALNDAGNAQAMWLEAMFIRDDNGVYYVMKEDNGRLVKQTVTVGDTMYDMMEITDGLGEDDWIAFPYGSSAKQGSLTKHGDASEVWQ</sequence>
<gene>
    <name evidence="5" type="ORF">MOZ60_04410</name>
</gene>
<evidence type="ECO:0000256" key="4">
    <source>
        <dbReference type="SAM" id="Phobius"/>
    </source>
</evidence>
<dbReference type="PANTHER" id="PTHR32347">
    <property type="entry name" value="EFFLUX SYSTEM COMPONENT YKNX-RELATED"/>
    <property type="match status" value="1"/>
</dbReference>
<dbReference type="GO" id="GO:0030313">
    <property type="term" value="C:cell envelope"/>
    <property type="evidence" value="ECO:0007669"/>
    <property type="project" value="UniProtKB-SubCell"/>
</dbReference>
<accession>A0AB35U3D5</accession>
<feature type="region of interest" description="Disordered" evidence="3">
    <location>
        <begin position="174"/>
        <end position="215"/>
    </location>
</feature>
<keyword evidence="6" id="KW-1185">Reference proteome</keyword>
<protein>
    <recommendedName>
        <fullName evidence="7">Biotin/lipoyl-binding protein</fullName>
    </recommendedName>
</protein>
<keyword evidence="4" id="KW-1133">Transmembrane helix</keyword>
<feature type="compositionally biased region" description="Low complexity" evidence="3">
    <location>
        <begin position="176"/>
        <end position="215"/>
    </location>
</feature>
<dbReference type="RefSeq" id="WP_370595791.1">
    <property type="nucleotide sequence ID" value="NZ_JALBUR010000007.1"/>
</dbReference>
<dbReference type="EMBL" id="JALBUR010000007">
    <property type="protein sequence ID" value="MDX8419335.1"/>
    <property type="molecule type" value="Genomic_DNA"/>
</dbReference>
<evidence type="ECO:0000313" key="5">
    <source>
        <dbReference type="EMBL" id="MDX8419335.1"/>
    </source>
</evidence>
<evidence type="ECO:0000256" key="2">
    <source>
        <dbReference type="ARBA" id="ARBA00023054"/>
    </source>
</evidence>
<comment type="subcellular location">
    <subcellularLocation>
        <location evidence="1">Cell envelope</location>
    </subcellularLocation>
</comment>
<evidence type="ECO:0000256" key="1">
    <source>
        <dbReference type="ARBA" id="ARBA00004196"/>
    </source>
</evidence>
<organism evidence="5 6">
    <name type="scientific">Grylomicrobium aquisgranensis</name>
    <dbReference type="NCBI Taxonomy" id="2926318"/>
    <lineage>
        <taxon>Bacteria</taxon>
        <taxon>Bacillati</taxon>
        <taxon>Bacillota</taxon>
        <taxon>Erysipelotrichia</taxon>
        <taxon>Erysipelotrichales</taxon>
        <taxon>Erysipelotrichaceae</taxon>
        <taxon>Grylomicrobium</taxon>
    </lineage>
</organism>
<feature type="compositionally biased region" description="Pro residues" evidence="3">
    <location>
        <begin position="137"/>
        <end position="155"/>
    </location>
</feature>
<keyword evidence="2" id="KW-0175">Coiled coil</keyword>
<dbReference type="InterPro" id="IPR050465">
    <property type="entry name" value="UPF0194_transport"/>
</dbReference>
<name>A0AB35U3D5_9FIRM</name>
<keyword evidence="4" id="KW-0472">Membrane</keyword>
<dbReference type="AlphaFoldDB" id="A0AB35U3D5"/>
<evidence type="ECO:0000313" key="6">
    <source>
        <dbReference type="Proteomes" id="UP001286174"/>
    </source>
</evidence>
<feature type="transmembrane region" description="Helical" evidence="4">
    <location>
        <begin position="7"/>
        <end position="26"/>
    </location>
</feature>